<evidence type="ECO:0000313" key="3">
    <source>
        <dbReference type="Proteomes" id="UP000678499"/>
    </source>
</evidence>
<protein>
    <submittedName>
        <fullName evidence="2">Uncharacterized protein</fullName>
    </submittedName>
</protein>
<proteinExistence type="predicted"/>
<feature type="region of interest" description="Disordered" evidence="1">
    <location>
        <begin position="375"/>
        <end position="407"/>
    </location>
</feature>
<keyword evidence="3" id="KW-1185">Reference proteome</keyword>
<feature type="region of interest" description="Disordered" evidence="1">
    <location>
        <begin position="1"/>
        <end position="44"/>
    </location>
</feature>
<dbReference type="OrthoDB" id="7680836at2759"/>
<dbReference type="EMBL" id="OA882097">
    <property type="protein sequence ID" value="CAD7272747.1"/>
    <property type="molecule type" value="Genomic_DNA"/>
</dbReference>
<organism evidence="2">
    <name type="scientific">Notodromas monacha</name>
    <dbReference type="NCBI Taxonomy" id="399045"/>
    <lineage>
        <taxon>Eukaryota</taxon>
        <taxon>Metazoa</taxon>
        <taxon>Ecdysozoa</taxon>
        <taxon>Arthropoda</taxon>
        <taxon>Crustacea</taxon>
        <taxon>Oligostraca</taxon>
        <taxon>Ostracoda</taxon>
        <taxon>Podocopa</taxon>
        <taxon>Podocopida</taxon>
        <taxon>Cypridocopina</taxon>
        <taxon>Cypridoidea</taxon>
        <taxon>Cyprididae</taxon>
        <taxon>Notodromas</taxon>
    </lineage>
</organism>
<gene>
    <name evidence="2" type="ORF">NMOB1V02_LOCUS669</name>
</gene>
<dbReference type="EMBL" id="CAJPEX010000060">
    <property type="protein sequence ID" value="CAG0912899.1"/>
    <property type="molecule type" value="Genomic_DNA"/>
</dbReference>
<reference evidence="2" key="1">
    <citation type="submission" date="2020-11" db="EMBL/GenBank/DDBJ databases">
        <authorList>
            <person name="Tran Van P."/>
        </authorList>
    </citation>
    <scope>NUCLEOTIDE SEQUENCE</scope>
</reference>
<sequence length="407" mass="42687">MMGTVSSGRHSGCQGASPGSGPVSPVRLLNGLGPGPNGTSTAGEPVELNAILGQASPIITTKREPQDLRNKPLCLEKASAVTLVSNPAAARRLLSPVQATLEADEDPSHAALSTVIYSEGYGPYADHYAMTPSTSAGRLQHSGVRPSALGYTVATPTAAAAAPDGFSCYRDYYAGATAQQQPDLYGLRHYDVAISGTPMVSVVDGASTVSAAATTGFVDRYLRQSGYRSPGQVLSVDLPSPDSGIGAESVTPRDHTAVHQLQNKMEFQPDMKPFHATPSSGYRGGLPWSNGLTPGPNYTGYMIRSVPKPATSTLSNMTPIGKEPGQGVVFRKRVSFPPQPRCFDYSEMVSGQLLGSTANGTIGVNGMTGMEGLGIRPPPMGSPPARSRSWHEFGRQTEADKVQIPKM</sequence>
<accession>A0A7R9BCP1</accession>
<evidence type="ECO:0000256" key="1">
    <source>
        <dbReference type="SAM" id="MobiDB-lite"/>
    </source>
</evidence>
<evidence type="ECO:0000313" key="2">
    <source>
        <dbReference type="EMBL" id="CAD7272747.1"/>
    </source>
</evidence>
<feature type="compositionally biased region" description="Basic and acidic residues" evidence="1">
    <location>
        <begin position="389"/>
        <end position="407"/>
    </location>
</feature>
<name>A0A7R9BCP1_9CRUS</name>
<dbReference type="AlphaFoldDB" id="A0A7R9BCP1"/>
<dbReference type="Proteomes" id="UP000678499">
    <property type="component" value="Unassembled WGS sequence"/>
</dbReference>